<dbReference type="Pfam" id="PF05866">
    <property type="entry name" value="RusA"/>
    <property type="match status" value="1"/>
</dbReference>
<dbReference type="InterPro" id="IPR036614">
    <property type="entry name" value="RusA-like_sf"/>
</dbReference>
<evidence type="ECO:0000313" key="1">
    <source>
        <dbReference type="EMBL" id="MDX6042622.1"/>
    </source>
</evidence>
<dbReference type="Proteomes" id="UP001275664">
    <property type="component" value="Unassembled WGS sequence"/>
</dbReference>
<sequence length="123" mass="14399">MRTFDITPLGKPRMTRADKWKKRPEVMRYRAFCDEVRLKNVSLPECGYHVIFVLPMPPSWSKKKKADYCGKPHQQRPDKDNLEKALLDALFGEDSHIWDGRVSKIWGERGQIIIREAEPCVLC</sequence>
<dbReference type="EMBL" id="JAWXRD010000040">
    <property type="protein sequence ID" value="MDX6042622.1"/>
    <property type="molecule type" value="Genomic_DNA"/>
</dbReference>
<gene>
    <name evidence="1" type="ORF">SIK69_20740</name>
</gene>
<name>A0ABU4QUJ2_9ENTR</name>
<comment type="caution">
    <text evidence="1">The sequence shown here is derived from an EMBL/GenBank/DDBJ whole genome shotgun (WGS) entry which is preliminary data.</text>
</comment>
<proteinExistence type="predicted"/>
<organism evidence="1 2">
    <name type="scientific">Scandinavium lactucae</name>
    <dbReference type="NCBI Taxonomy" id="3095028"/>
    <lineage>
        <taxon>Bacteria</taxon>
        <taxon>Pseudomonadati</taxon>
        <taxon>Pseudomonadota</taxon>
        <taxon>Gammaproteobacteria</taxon>
        <taxon>Enterobacterales</taxon>
        <taxon>Enterobacteriaceae</taxon>
        <taxon>Scandinavium</taxon>
    </lineage>
</organism>
<evidence type="ECO:0000313" key="2">
    <source>
        <dbReference type="Proteomes" id="UP001275664"/>
    </source>
</evidence>
<dbReference type="RefSeq" id="WP_319786979.1">
    <property type="nucleotide sequence ID" value="NZ_JAWXRD010000040.1"/>
</dbReference>
<dbReference type="InterPro" id="IPR008822">
    <property type="entry name" value="Endonuclease_RusA-like"/>
</dbReference>
<protein>
    <submittedName>
        <fullName evidence="1">RusA family crossover junction endodeoxyribonuclease</fullName>
    </submittedName>
</protein>
<reference evidence="1 2" key="1">
    <citation type="submission" date="2023-11" db="EMBL/GenBank/DDBJ databases">
        <title>Scandinavium wanjuensis sp. nov., isolated from lettuce South Korea.</title>
        <authorList>
            <person name="Park J."/>
            <person name="Park S."/>
            <person name="Oh K.K."/>
            <person name="Cho G.S."/>
            <person name="Franz C.M.A.P."/>
        </authorList>
    </citation>
    <scope>NUCLEOTIDE SEQUENCE [LARGE SCALE GENOMIC DNA]</scope>
    <source>
        <strain evidence="1 2">V105_6</strain>
    </source>
</reference>
<dbReference type="SUPFAM" id="SSF103084">
    <property type="entry name" value="Holliday junction resolvase RusA"/>
    <property type="match status" value="1"/>
</dbReference>
<keyword evidence="2" id="KW-1185">Reference proteome</keyword>
<accession>A0ABU4QUJ2</accession>